<keyword evidence="6 7" id="KW-0961">Cell wall biogenesis/degradation</keyword>
<evidence type="ECO:0000256" key="1">
    <source>
        <dbReference type="ARBA" id="ARBA00022475"/>
    </source>
</evidence>
<evidence type="ECO:0000256" key="4">
    <source>
        <dbReference type="ARBA" id="ARBA00023136"/>
    </source>
</evidence>
<name>A0ABV0K742_9CYAN</name>
<evidence type="ECO:0000313" key="9">
    <source>
        <dbReference type="Proteomes" id="UP001482513"/>
    </source>
</evidence>
<keyword evidence="4 7" id="KW-0472">Membrane</keyword>
<evidence type="ECO:0000256" key="7">
    <source>
        <dbReference type="HAMAP-Rule" id="MF_02065"/>
    </source>
</evidence>
<dbReference type="RefSeq" id="WP_190700115.1">
    <property type="nucleotide sequence ID" value="NZ_JAMPKX010000005.1"/>
</dbReference>
<comment type="catalytic activity">
    <reaction evidence="7">
        <text>a peptidoglycan chain = a peptidoglycan chain with N-acetyl-1,6-anhydromuramyl-[peptide] at the reducing end + a peptidoglycan chain with N-acetylglucosamine at the non-reducing end.</text>
        <dbReference type="EC" id="4.2.2.29"/>
    </reaction>
</comment>
<keyword evidence="3 7" id="KW-1133">Transmembrane helix</keyword>
<feature type="site" description="Important for catalytic activity" evidence="7">
    <location>
        <position position="233"/>
    </location>
</feature>
<sequence length="353" mass="38484">MAKGSRWVRLSFLGLLVPLAAGVAAWQGWAWWSWANQPVSETPAETAPQTVQIQIPPGTPGQQIGQDLEAAGLIRSALAWKLWSRWQTWQNAEGGFQAGTYALNPADSMTAIADVIRSGQVVQTSFTVPEGWNRRQMATYFQEEGFFSADAFLSATERVSKDAYPWLPDGIPHVEGFLFPDTYQLPAEGVTPEAVVNAMLSRFETVALPVYQQATTDLTLLQWATLASIVEKEAVIADERGTIAGVFTNRLKQNMPLGADPTVEYGLGIVQTPEQPLTWTQVGTPSPYNTYINPGLPPTPIASAGKASLEAALAPEATDYLFFVARYDGTHVFSRTLAEHEAARDAIRATIDN</sequence>
<dbReference type="EMBL" id="JAMPKX010000005">
    <property type="protein sequence ID" value="MEP0947747.1"/>
    <property type="molecule type" value="Genomic_DNA"/>
</dbReference>
<keyword evidence="5 7" id="KW-0456">Lyase</keyword>
<dbReference type="Proteomes" id="UP001482513">
    <property type="component" value="Unassembled WGS sequence"/>
</dbReference>
<keyword evidence="2 7" id="KW-0812">Transmembrane</keyword>
<protein>
    <recommendedName>
        <fullName evidence="7">Endolytic murein transglycosylase</fullName>
        <ecNumber evidence="7">4.2.2.29</ecNumber>
    </recommendedName>
    <alternativeName>
        <fullName evidence="7">Peptidoglycan lytic transglycosylase</fullName>
    </alternativeName>
    <alternativeName>
        <fullName evidence="7">Peptidoglycan polymerization terminase</fullName>
    </alternativeName>
</protein>
<comment type="similarity">
    <text evidence="7">Belongs to the transglycosylase MltG family.</text>
</comment>
<dbReference type="HAMAP" id="MF_02065">
    <property type="entry name" value="MltG"/>
    <property type="match status" value="1"/>
</dbReference>
<evidence type="ECO:0000256" key="3">
    <source>
        <dbReference type="ARBA" id="ARBA00022989"/>
    </source>
</evidence>
<accession>A0ABV0K742</accession>
<dbReference type="Gene3D" id="3.30.1490.480">
    <property type="entry name" value="Endolytic murein transglycosylase"/>
    <property type="match status" value="1"/>
</dbReference>
<comment type="caution">
    <text evidence="8">The sequence shown here is derived from an EMBL/GenBank/DDBJ whole genome shotgun (WGS) entry which is preliminary data.</text>
</comment>
<proteinExistence type="inferred from homology"/>
<evidence type="ECO:0000256" key="6">
    <source>
        <dbReference type="ARBA" id="ARBA00023316"/>
    </source>
</evidence>
<reference evidence="8 9" key="1">
    <citation type="submission" date="2022-04" db="EMBL/GenBank/DDBJ databases">
        <title>Positive selection, recombination, and allopatry shape intraspecific diversity of widespread and dominant cyanobacteria.</title>
        <authorList>
            <person name="Wei J."/>
            <person name="Shu W."/>
            <person name="Hu C."/>
        </authorList>
    </citation>
    <scope>NUCLEOTIDE SEQUENCE [LARGE SCALE GENOMIC DNA]</scope>
    <source>
        <strain evidence="8 9">DQ-A4</strain>
    </source>
</reference>
<dbReference type="CDD" id="cd08010">
    <property type="entry name" value="MltG_like"/>
    <property type="match status" value="1"/>
</dbReference>
<dbReference type="Gene3D" id="3.30.160.60">
    <property type="entry name" value="Classic Zinc Finger"/>
    <property type="match status" value="1"/>
</dbReference>
<keyword evidence="9" id="KW-1185">Reference proteome</keyword>
<comment type="function">
    <text evidence="7">Functions as a peptidoglycan terminase that cleaves nascent peptidoglycan strands endolytically to terminate their elongation.</text>
</comment>
<evidence type="ECO:0000256" key="5">
    <source>
        <dbReference type="ARBA" id="ARBA00023239"/>
    </source>
</evidence>
<dbReference type="NCBIfam" id="TIGR00247">
    <property type="entry name" value="endolytic transglycosylase MltG"/>
    <property type="match status" value="1"/>
</dbReference>
<dbReference type="Pfam" id="PF02618">
    <property type="entry name" value="YceG"/>
    <property type="match status" value="1"/>
</dbReference>
<evidence type="ECO:0000313" key="8">
    <source>
        <dbReference type="EMBL" id="MEP0947747.1"/>
    </source>
</evidence>
<dbReference type="PANTHER" id="PTHR30518">
    <property type="entry name" value="ENDOLYTIC MUREIN TRANSGLYCOSYLASE"/>
    <property type="match status" value="1"/>
</dbReference>
<evidence type="ECO:0000256" key="2">
    <source>
        <dbReference type="ARBA" id="ARBA00022692"/>
    </source>
</evidence>
<dbReference type="PANTHER" id="PTHR30518:SF2">
    <property type="entry name" value="ENDOLYTIC MUREIN TRANSGLYCOSYLASE"/>
    <property type="match status" value="1"/>
</dbReference>
<keyword evidence="1 7" id="KW-1003">Cell membrane</keyword>
<organism evidence="8 9">
    <name type="scientific">Leptolyngbya subtilissima DQ-A4</name>
    <dbReference type="NCBI Taxonomy" id="2933933"/>
    <lineage>
        <taxon>Bacteria</taxon>
        <taxon>Bacillati</taxon>
        <taxon>Cyanobacteriota</taxon>
        <taxon>Cyanophyceae</taxon>
        <taxon>Leptolyngbyales</taxon>
        <taxon>Leptolyngbyaceae</taxon>
        <taxon>Leptolyngbya group</taxon>
        <taxon>Leptolyngbya</taxon>
    </lineage>
</organism>
<dbReference type="InterPro" id="IPR003770">
    <property type="entry name" value="MLTG-like"/>
</dbReference>
<gene>
    <name evidence="7 8" type="primary">mltG</name>
    <name evidence="8" type="ORF">NC992_12765</name>
</gene>
<dbReference type="EC" id="4.2.2.29" evidence="7"/>